<evidence type="ECO:0000313" key="3">
    <source>
        <dbReference type="EMBL" id="MED5020890.1"/>
    </source>
</evidence>
<protein>
    <recommendedName>
        <fullName evidence="5">Core-binding (CB) domain-containing protein</fullName>
    </recommendedName>
</protein>
<proteinExistence type="predicted"/>
<dbReference type="RefSeq" id="WP_328282308.1">
    <property type="nucleotide sequence ID" value="NZ_JARTLD010000082.1"/>
</dbReference>
<dbReference type="EMBL" id="JARTLD010000082">
    <property type="protein sequence ID" value="MED5020890.1"/>
    <property type="molecule type" value="Genomic_DNA"/>
</dbReference>
<sequence length="422" mass="48762">MKNEKNSYHKLRFAVRAITTNIGTERRPREKQHAVIVIRNPDSGLEKIHDFTAFIFEVWKTKSFNTMRKNAYNLALFLNFVMEKALIDNWAKLTFEHASLFLNALGDNTYSREGWKEEFTRKASTIRNIERTLSHFYKYLADKKLLLYVKESDFNYQRILKDDKEIFRLLSPFKNVMYPVEERMSNSIHDLKVEFLNTFMDVAISEVPLIALGIYFQLFGGLRAGEVVNVSKSSLQLVGPNGLYGVSITLTKQNFRKKSAIKNPSGGGYVKKPRQQAVFSYGGYLPLLYKRHMKNYGHLHNDALFVLENGQPMNGANYAYYFNKLKKRFLHELSKSEDISTQIYARYLESKKWSTHIGRGMFTNITADMVGSPNELQISRGDSSALSQLSYTINTERLQKKANALLAELHAKLILQQKKENI</sequence>
<comment type="caution">
    <text evidence="3">The sequence shown here is derived from an EMBL/GenBank/DDBJ whole genome shotgun (WGS) entry which is preliminary data.</text>
</comment>
<dbReference type="SUPFAM" id="SSF56349">
    <property type="entry name" value="DNA breaking-rejoining enzymes"/>
    <property type="match status" value="1"/>
</dbReference>
<reference evidence="3 4" key="1">
    <citation type="submission" date="2023-03" db="EMBL/GenBank/DDBJ databases">
        <title>Bacillus Genome Sequencing.</title>
        <authorList>
            <person name="Dunlap C."/>
        </authorList>
    </citation>
    <scope>NUCLEOTIDE SEQUENCE [LARGE SCALE GENOMIC DNA]</scope>
    <source>
        <strain evidence="3 4">NRS-52</strain>
    </source>
</reference>
<evidence type="ECO:0000256" key="1">
    <source>
        <dbReference type="ARBA" id="ARBA00023125"/>
    </source>
</evidence>
<gene>
    <name evidence="3" type="ORF">P9847_26870</name>
</gene>
<keyword evidence="2" id="KW-0233">DNA recombination</keyword>
<keyword evidence="4" id="KW-1185">Reference proteome</keyword>
<evidence type="ECO:0000256" key="2">
    <source>
        <dbReference type="ARBA" id="ARBA00023172"/>
    </source>
</evidence>
<accession>A0ABU6Q185</accession>
<dbReference type="InterPro" id="IPR011010">
    <property type="entry name" value="DNA_brk_join_enz"/>
</dbReference>
<dbReference type="InterPro" id="IPR013762">
    <property type="entry name" value="Integrase-like_cat_sf"/>
</dbReference>
<dbReference type="Proteomes" id="UP001343257">
    <property type="component" value="Unassembled WGS sequence"/>
</dbReference>
<dbReference type="InterPro" id="IPR010998">
    <property type="entry name" value="Integrase_recombinase_N"/>
</dbReference>
<dbReference type="Gene3D" id="1.10.443.10">
    <property type="entry name" value="Intergrase catalytic core"/>
    <property type="match status" value="1"/>
</dbReference>
<keyword evidence="1" id="KW-0238">DNA-binding</keyword>
<dbReference type="Gene3D" id="1.10.150.130">
    <property type="match status" value="1"/>
</dbReference>
<evidence type="ECO:0000313" key="4">
    <source>
        <dbReference type="Proteomes" id="UP001343257"/>
    </source>
</evidence>
<name>A0ABU6Q185_9BACL</name>
<organism evidence="3 4">
    <name type="scientific">Paenibacillus chibensis</name>
    <dbReference type="NCBI Taxonomy" id="59846"/>
    <lineage>
        <taxon>Bacteria</taxon>
        <taxon>Bacillati</taxon>
        <taxon>Bacillota</taxon>
        <taxon>Bacilli</taxon>
        <taxon>Bacillales</taxon>
        <taxon>Paenibacillaceae</taxon>
        <taxon>Paenibacillus</taxon>
    </lineage>
</organism>
<evidence type="ECO:0008006" key="5">
    <source>
        <dbReference type="Google" id="ProtNLM"/>
    </source>
</evidence>